<dbReference type="STRING" id="1064592.G0V954"/>
<gene>
    <name evidence="2" type="primary">NCAS0A14460</name>
    <name evidence="2" type="ordered locus">NCAS_0A14460</name>
</gene>
<accession>G0V954</accession>
<dbReference type="OrthoDB" id="4070446at2759"/>
<proteinExistence type="predicted"/>
<dbReference type="FunCoup" id="G0V954">
    <property type="interactions" value="126"/>
</dbReference>
<dbReference type="EMBL" id="HE576752">
    <property type="protein sequence ID" value="CCC68004.1"/>
    <property type="molecule type" value="Genomic_DNA"/>
</dbReference>
<evidence type="ECO:0000313" key="2">
    <source>
        <dbReference type="EMBL" id="CCC68004.1"/>
    </source>
</evidence>
<dbReference type="GeneID" id="96901480"/>
<dbReference type="eggNOG" id="ENOG502S889">
    <property type="taxonomic scope" value="Eukaryota"/>
</dbReference>
<dbReference type="RefSeq" id="XP_003674383.1">
    <property type="nucleotide sequence ID" value="XM_003674335.1"/>
</dbReference>
<feature type="region of interest" description="Disordered" evidence="1">
    <location>
        <begin position="263"/>
        <end position="283"/>
    </location>
</feature>
<dbReference type="Proteomes" id="UP000001640">
    <property type="component" value="Chromosome 1"/>
</dbReference>
<protein>
    <submittedName>
        <fullName evidence="2">Uncharacterized protein</fullName>
    </submittedName>
</protein>
<evidence type="ECO:0000256" key="1">
    <source>
        <dbReference type="SAM" id="MobiDB-lite"/>
    </source>
</evidence>
<reference evidence="2 3" key="1">
    <citation type="journal article" date="2011" name="Proc. Natl. Acad. Sci. U.S.A.">
        <title>Evolutionary erosion of yeast sex chromosomes by mating-type switching accidents.</title>
        <authorList>
            <person name="Gordon J.L."/>
            <person name="Armisen D."/>
            <person name="Proux-Wera E."/>
            <person name="Oheigeartaigh S.S."/>
            <person name="Byrne K.P."/>
            <person name="Wolfe K.H."/>
        </authorList>
    </citation>
    <scope>NUCLEOTIDE SEQUENCE [LARGE SCALE GENOMIC DNA]</scope>
    <source>
        <strain evidence="3">ATCC 76901 / BCRC 22586 / CBS 4309 / NBRC 1992 / NRRL Y-12630</strain>
    </source>
</reference>
<dbReference type="InterPro" id="IPR018847">
    <property type="entry name" value="Monopolin_cplx_su_Mam1"/>
</dbReference>
<dbReference type="Pfam" id="PF10434">
    <property type="entry name" value="MAM1"/>
    <property type="match status" value="1"/>
</dbReference>
<dbReference type="InParanoid" id="G0V954"/>
<sequence>MKRKQEIPKKLILQRKDVNVPHKKRNLSLKNSLKPARSSNINTPITSNAGIEPKAPYKNQTNDSCLTDETKYPILTKQNLRLLQKEIFKFETSANKCPHFFCTIENMKLVDVSRLWFLFELEMSINGEINLRNSWYHDQVYRKILKLWPQSNCLNETIPGGYQPLPLQQIILPIPIKTDFEEVKQNYQNLSNEFHFEIASIIDFIPERKLDSTLLTNRYRKEIFDNSTLNVKKILGDKELSSDNENNPKGEIYNGKEVIIEDNDKNDIDTSKQESKKPSILRRDMRHFAGLP</sequence>
<evidence type="ECO:0000313" key="3">
    <source>
        <dbReference type="Proteomes" id="UP000001640"/>
    </source>
</evidence>
<organism evidence="2 3">
    <name type="scientific">Naumovozyma castellii</name>
    <name type="common">Yeast</name>
    <name type="synonym">Saccharomyces castellii</name>
    <dbReference type="NCBI Taxonomy" id="27288"/>
    <lineage>
        <taxon>Eukaryota</taxon>
        <taxon>Fungi</taxon>
        <taxon>Dikarya</taxon>
        <taxon>Ascomycota</taxon>
        <taxon>Saccharomycotina</taxon>
        <taxon>Saccharomycetes</taxon>
        <taxon>Saccharomycetales</taxon>
        <taxon>Saccharomycetaceae</taxon>
        <taxon>Naumovozyma</taxon>
    </lineage>
</organism>
<dbReference type="AlphaFoldDB" id="G0V954"/>
<dbReference type="OMA" id="SENWNEN"/>
<keyword evidence="3" id="KW-1185">Reference proteome</keyword>
<dbReference type="KEGG" id="ncs:NCAS_0A14460"/>
<reference key="2">
    <citation type="submission" date="2011-08" db="EMBL/GenBank/DDBJ databases">
        <title>Genome sequence of Naumovozyma castellii.</title>
        <authorList>
            <person name="Gordon J.L."/>
            <person name="Armisen D."/>
            <person name="Proux-Wera E."/>
            <person name="OhEigeartaigh S.S."/>
            <person name="Byrne K.P."/>
            <person name="Wolfe K.H."/>
        </authorList>
    </citation>
    <scope>NUCLEOTIDE SEQUENCE</scope>
    <source>
        <strain>Type strain:CBS 4309</strain>
    </source>
</reference>
<name>G0V954_NAUCA</name>
<feature type="region of interest" description="Disordered" evidence="1">
    <location>
        <begin position="31"/>
        <end position="56"/>
    </location>
</feature>
<feature type="compositionally biased region" description="Polar residues" evidence="1">
    <location>
        <begin position="37"/>
        <end position="49"/>
    </location>
</feature>
<dbReference type="HOGENOM" id="CLU_940367_0_0_1"/>